<dbReference type="GO" id="GO:0005737">
    <property type="term" value="C:cytoplasm"/>
    <property type="evidence" value="ECO:0007669"/>
    <property type="project" value="TreeGrafter"/>
</dbReference>
<dbReference type="GO" id="GO:0004029">
    <property type="term" value="F:aldehyde dehydrogenase (NAD+) activity"/>
    <property type="evidence" value="ECO:0007669"/>
    <property type="project" value="TreeGrafter"/>
</dbReference>
<dbReference type="Pfam" id="PF01370">
    <property type="entry name" value="Epimerase"/>
    <property type="match status" value="1"/>
</dbReference>
<dbReference type="CDD" id="cd05266">
    <property type="entry name" value="SDR_a4"/>
    <property type="match status" value="1"/>
</dbReference>
<dbReference type="AlphaFoldDB" id="A0A518C4H9"/>
<keyword evidence="4" id="KW-1185">Reference proteome</keyword>
<evidence type="ECO:0000313" key="3">
    <source>
        <dbReference type="EMBL" id="QDU74126.1"/>
    </source>
</evidence>
<dbReference type="Gene3D" id="3.40.50.720">
    <property type="entry name" value="NAD(P)-binding Rossmann-like Domain"/>
    <property type="match status" value="1"/>
</dbReference>
<proteinExistence type="predicted"/>
<evidence type="ECO:0000259" key="2">
    <source>
        <dbReference type="Pfam" id="PF01370"/>
    </source>
</evidence>
<dbReference type="EMBL" id="CP036289">
    <property type="protein sequence ID" value="QDU74126.1"/>
    <property type="molecule type" value="Genomic_DNA"/>
</dbReference>
<gene>
    <name evidence="3" type="ORF">Pan97_11310</name>
</gene>
<protein>
    <submittedName>
        <fullName evidence="3">NAD dependent epimerase/dehydratase family protein</fullName>
    </submittedName>
</protein>
<dbReference type="RefSeq" id="WP_144971122.1">
    <property type="nucleotide sequence ID" value="NZ_CP036289.1"/>
</dbReference>
<dbReference type="SUPFAM" id="SSF51735">
    <property type="entry name" value="NAD(P)-binding Rossmann-fold domains"/>
    <property type="match status" value="1"/>
</dbReference>
<feature type="region of interest" description="Disordered" evidence="1">
    <location>
        <begin position="238"/>
        <end position="261"/>
    </location>
</feature>
<dbReference type="OrthoDB" id="9808276at2"/>
<organism evidence="3 4">
    <name type="scientific">Bremerella volcania</name>
    <dbReference type="NCBI Taxonomy" id="2527984"/>
    <lineage>
        <taxon>Bacteria</taxon>
        <taxon>Pseudomonadati</taxon>
        <taxon>Planctomycetota</taxon>
        <taxon>Planctomycetia</taxon>
        <taxon>Pirellulales</taxon>
        <taxon>Pirellulaceae</taxon>
        <taxon>Bremerella</taxon>
    </lineage>
</organism>
<dbReference type="PANTHER" id="PTHR48079:SF6">
    <property type="entry name" value="NAD(P)-BINDING DOMAIN-CONTAINING PROTEIN-RELATED"/>
    <property type="match status" value="1"/>
</dbReference>
<dbReference type="PANTHER" id="PTHR48079">
    <property type="entry name" value="PROTEIN YEEZ"/>
    <property type="match status" value="1"/>
</dbReference>
<dbReference type="InterPro" id="IPR001509">
    <property type="entry name" value="Epimerase_deHydtase"/>
</dbReference>
<dbReference type="InterPro" id="IPR036291">
    <property type="entry name" value="NAD(P)-bd_dom_sf"/>
</dbReference>
<evidence type="ECO:0000256" key="1">
    <source>
        <dbReference type="SAM" id="MobiDB-lite"/>
    </source>
</evidence>
<evidence type="ECO:0000313" key="4">
    <source>
        <dbReference type="Proteomes" id="UP000318626"/>
    </source>
</evidence>
<dbReference type="KEGG" id="bvo:Pan97_11310"/>
<feature type="domain" description="NAD-dependent epimerase/dehydratase" evidence="2">
    <location>
        <begin position="10"/>
        <end position="207"/>
    </location>
</feature>
<reference evidence="4" key="1">
    <citation type="submission" date="2019-02" db="EMBL/GenBank/DDBJ databases">
        <title>Deep-cultivation of Planctomycetes and their phenomic and genomic characterization uncovers novel biology.</title>
        <authorList>
            <person name="Wiegand S."/>
            <person name="Jogler M."/>
            <person name="Boedeker C."/>
            <person name="Pinto D."/>
            <person name="Vollmers J."/>
            <person name="Rivas-Marin E."/>
            <person name="Kohn T."/>
            <person name="Peeters S.H."/>
            <person name="Heuer A."/>
            <person name="Rast P."/>
            <person name="Oberbeckmann S."/>
            <person name="Bunk B."/>
            <person name="Jeske O."/>
            <person name="Meyerdierks A."/>
            <person name="Storesund J.E."/>
            <person name="Kallscheuer N."/>
            <person name="Luecker S."/>
            <person name="Lage O.M."/>
            <person name="Pohl T."/>
            <person name="Merkel B.J."/>
            <person name="Hornburger P."/>
            <person name="Mueller R.-W."/>
            <person name="Bruemmer F."/>
            <person name="Labrenz M."/>
            <person name="Spormann A.M."/>
            <person name="Op den Camp H."/>
            <person name="Overmann J."/>
            <person name="Amann R."/>
            <person name="Jetten M.S.M."/>
            <person name="Mascher T."/>
            <person name="Medema M.H."/>
            <person name="Devos D.P."/>
            <person name="Kaster A.-K."/>
            <person name="Ovreas L."/>
            <person name="Rohde M."/>
            <person name="Galperin M.Y."/>
            <person name="Jogler C."/>
        </authorList>
    </citation>
    <scope>NUCLEOTIDE SEQUENCE [LARGE SCALE GENOMIC DNA]</scope>
    <source>
        <strain evidence="4">Pan97</strain>
    </source>
</reference>
<accession>A0A518C4H9</accession>
<sequence length="289" mass="31170">MESRSRMIIGCGYVGMPLAAAFHAAGDVVFPTTRSPDRARQFEQQGYHAKIADVTKPDTLRKLPESDTVVFAVGYDTGSGASREEVYAEGLKNVLDHLPESTRRLIFVSTTGVYGDAGGQTVDEETPCDPARPGGKAFLKAEQYLRDHPVWSQRSVTLRMAGIYGPGRIPRSADILAGKPIPAPGGGALNLIHVDDAVQAIRLAADAETFSPLYIVSDGSPVDRRDYYREVARLLGAPDPTFEAPDPNSPAAQRAGSDRKMSNRRLVAELDFQPKYASCREGLAAILGP</sequence>
<dbReference type="Proteomes" id="UP000318626">
    <property type="component" value="Chromosome"/>
</dbReference>
<dbReference type="InterPro" id="IPR051783">
    <property type="entry name" value="NAD(P)-dependent_oxidoreduct"/>
</dbReference>
<name>A0A518C4H9_9BACT</name>